<evidence type="ECO:0000256" key="6">
    <source>
        <dbReference type="RuleBase" id="RU367044"/>
    </source>
</evidence>
<keyword evidence="3 6" id="KW-0713">Self-incompatibility</keyword>
<feature type="chain" id="PRO_5025082057" description="S-protein homolog" evidence="6">
    <location>
        <begin position="21"/>
        <end position="155"/>
    </location>
</feature>
<evidence type="ECO:0000256" key="5">
    <source>
        <dbReference type="ARBA" id="ARBA00022729"/>
    </source>
</evidence>
<dbReference type="Pfam" id="PF05938">
    <property type="entry name" value="Self-incomp_S1"/>
    <property type="match status" value="1"/>
</dbReference>
<dbReference type="GO" id="GO:0005576">
    <property type="term" value="C:extracellular region"/>
    <property type="evidence" value="ECO:0007669"/>
    <property type="project" value="UniProtKB-SubCell"/>
</dbReference>
<evidence type="ECO:0000256" key="4">
    <source>
        <dbReference type="ARBA" id="ARBA00022525"/>
    </source>
</evidence>
<feature type="signal peptide" evidence="6">
    <location>
        <begin position="1"/>
        <end position="20"/>
    </location>
</feature>
<dbReference type="PANTHER" id="PTHR31232">
    <property type="match status" value="1"/>
</dbReference>
<dbReference type="AlphaFoldDB" id="A0A3P5ZJE2"/>
<sequence length="155" mass="17910">MNNLYLSLFIIALGVGLSNALAIKMKNSVHFINSLAGNNVLKIHCRSDEDDLGEHLLKPGEVYDFSFYDSIFGTRINCDLAQGIEFRFLFFFESVFEFRFHAKFMAYKSGGLILHYGKKNFWFCRDDGIYFTHGKQTPKCSKWVYKVIDMAPSPY</sequence>
<comment type="subcellular location">
    <subcellularLocation>
        <location evidence="1 6">Secreted</location>
    </subcellularLocation>
</comment>
<name>A0A3P5ZJE2_BRACM</name>
<evidence type="ECO:0000256" key="2">
    <source>
        <dbReference type="ARBA" id="ARBA00005581"/>
    </source>
</evidence>
<evidence type="ECO:0000256" key="3">
    <source>
        <dbReference type="ARBA" id="ARBA00022471"/>
    </source>
</evidence>
<dbReference type="InterPro" id="IPR010264">
    <property type="entry name" value="Self-incomp_S1"/>
</dbReference>
<organism evidence="7">
    <name type="scientific">Brassica campestris</name>
    <name type="common">Field mustard</name>
    <dbReference type="NCBI Taxonomy" id="3711"/>
    <lineage>
        <taxon>Eukaryota</taxon>
        <taxon>Viridiplantae</taxon>
        <taxon>Streptophyta</taxon>
        <taxon>Embryophyta</taxon>
        <taxon>Tracheophyta</taxon>
        <taxon>Spermatophyta</taxon>
        <taxon>Magnoliopsida</taxon>
        <taxon>eudicotyledons</taxon>
        <taxon>Gunneridae</taxon>
        <taxon>Pentapetalae</taxon>
        <taxon>rosids</taxon>
        <taxon>malvids</taxon>
        <taxon>Brassicales</taxon>
        <taxon>Brassicaceae</taxon>
        <taxon>Brassiceae</taxon>
        <taxon>Brassica</taxon>
    </lineage>
</organism>
<protein>
    <recommendedName>
        <fullName evidence="6">S-protein homolog</fullName>
    </recommendedName>
</protein>
<dbReference type="PANTHER" id="PTHR31232:SF162">
    <property type="entry name" value="S-PROTEIN HOMOLOG"/>
    <property type="match status" value="1"/>
</dbReference>
<dbReference type="GO" id="GO:0060320">
    <property type="term" value="P:rejection of self pollen"/>
    <property type="evidence" value="ECO:0007669"/>
    <property type="project" value="UniProtKB-KW"/>
</dbReference>
<reference evidence="7" key="1">
    <citation type="submission" date="2018-11" db="EMBL/GenBank/DDBJ databases">
        <authorList>
            <consortium name="Genoscope - CEA"/>
            <person name="William W."/>
        </authorList>
    </citation>
    <scope>NUCLEOTIDE SEQUENCE</scope>
</reference>
<gene>
    <name evidence="7" type="ORF">BRAA03T09507Z</name>
</gene>
<dbReference type="EMBL" id="LR031572">
    <property type="protein sequence ID" value="VDC78289.1"/>
    <property type="molecule type" value="Genomic_DNA"/>
</dbReference>
<evidence type="ECO:0000256" key="1">
    <source>
        <dbReference type="ARBA" id="ARBA00004613"/>
    </source>
</evidence>
<comment type="similarity">
    <text evidence="2 6">Belongs to the plant self-incompatibility (S1) protein family.</text>
</comment>
<proteinExistence type="inferred from homology"/>
<keyword evidence="4 6" id="KW-0964">Secreted</keyword>
<evidence type="ECO:0000313" key="7">
    <source>
        <dbReference type="EMBL" id="VDC78289.1"/>
    </source>
</evidence>
<keyword evidence="5 6" id="KW-0732">Signal</keyword>
<accession>A0A3P5ZJE2</accession>